<gene>
    <name evidence="2" type="ORF">V6E02_00675</name>
</gene>
<dbReference type="EC" id="2.7.7.87" evidence="2"/>
<dbReference type="PANTHER" id="PTHR42828:SF3">
    <property type="entry name" value="THREONYLCARBAMOYL-AMP SYNTHASE"/>
    <property type="match status" value="1"/>
</dbReference>
<keyword evidence="2" id="KW-0808">Transferase</keyword>
<accession>A0ABV0EAQ0</accession>
<keyword evidence="3" id="KW-1185">Reference proteome</keyword>
<keyword evidence="2" id="KW-0548">Nucleotidyltransferase</keyword>
<dbReference type="InterPro" id="IPR006070">
    <property type="entry name" value="Sua5-like_dom"/>
</dbReference>
<dbReference type="Gene3D" id="3.90.870.10">
    <property type="entry name" value="DHBP synthase"/>
    <property type="match status" value="1"/>
</dbReference>
<dbReference type="Proteomes" id="UP001482231">
    <property type="component" value="Unassembled WGS sequence"/>
</dbReference>
<dbReference type="SUPFAM" id="SSF55821">
    <property type="entry name" value="YrdC/RibB"/>
    <property type="match status" value="1"/>
</dbReference>
<dbReference type="NCBIfam" id="TIGR00057">
    <property type="entry name" value="L-threonylcarbamoyladenylate synthase"/>
    <property type="match status" value="1"/>
</dbReference>
<dbReference type="GO" id="GO:0061710">
    <property type="term" value="F:L-threonylcarbamoyladenylate synthase"/>
    <property type="evidence" value="ECO:0007669"/>
    <property type="project" value="UniProtKB-EC"/>
</dbReference>
<dbReference type="EMBL" id="JBAJEX010000001">
    <property type="protein sequence ID" value="MEO1765737.1"/>
    <property type="molecule type" value="Genomic_DNA"/>
</dbReference>
<dbReference type="PANTHER" id="PTHR42828">
    <property type="entry name" value="DHBP SYNTHASE RIBB-LIKE ALPHA/BETA DOMAIN-CONTAINING PROTEIN"/>
    <property type="match status" value="1"/>
</dbReference>
<name>A0ABV0EAQ0_9BURK</name>
<evidence type="ECO:0000259" key="1">
    <source>
        <dbReference type="PROSITE" id="PS51163"/>
    </source>
</evidence>
<dbReference type="PROSITE" id="PS51163">
    <property type="entry name" value="YRDC"/>
    <property type="match status" value="1"/>
</dbReference>
<dbReference type="Pfam" id="PF01300">
    <property type="entry name" value="Sua5_yciO_yrdC"/>
    <property type="match status" value="1"/>
</dbReference>
<reference evidence="2 3" key="1">
    <citation type="submission" date="2024-02" db="EMBL/GenBank/DDBJ databases">
        <title>New thermophilic sulfur-oxidizing bacteria from a hot springs of the Uzon caldera (Kamchatka, Russia).</title>
        <authorList>
            <person name="Dukat A.M."/>
            <person name="Elcheninov A.G."/>
            <person name="Frolov E.N."/>
        </authorList>
    </citation>
    <scope>NUCLEOTIDE SEQUENCE [LARGE SCALE GENOMIC DNA]</scope>
    <source>
        <strain evidence="2 3">AK1</strain>
    </source>
</reference>
<organism evidence="2 3">
    <name type="scientific">Thiobacter aerophilum</name>
    <dbReference type="NCBI Taxonomy" id="3121275"/>
    <lineage>
        <taxon>Bacteria</taxon>
        <taxon>Pseudomonadati</taxon>
        <taxon>Pseudomonadota</taxon>
        <taxon>Betaproteobacteria</taxon>
        <taxon>Burkholderiales</taxon>
        <taxon>Thiobacteraceae</taxon>
        <taxon>Thiobacter</taxon>
    </lineage>
</organism>
<comment type="caution">
    <text evidence="2">The sequence shown here is derived from an EMBL/GenBank/DDBJ whole genome shotgun (WGS) entry which is preliminary data.</text>
</comment>
<evidence type="ECO:0000313" key="2">
    <source>
        <dbReference type="EMBL" id="MEO1765737.1"/>
    </source>
</evidence>
<sequence>MAQFFSIHPQNPQPRLIRQAADIVRAGGVIVYPTDSCYALGCHLGDKDCERQLRQIRGLDEHHHLTLMVRDLAEIATYAKVDNRQFRLLKANTPGSYTFILEATREVPRRLQHPKRATIGIRVPDQPVALALLSELGEPLLSTTLILPGDALPLNDPEAIRERLEKHVALILDAGPCGVEPTTVIDLTGETPQVLRKGKGSLAPFGLEH</sequence>
<feature type="domain" description="YrdC-like" evidence="1">
    <location>
        <begin position="14"/>
        <end position="200"/>
    </location>
</feature>
<dbReference type="RefSeq" id="WP_347306152.1">
    <property type="nucleotide sequence ID" value="NZ_JBAJEX010000001.1"/>
</dbReference>
<evidence type="ECO:0000313" key="3">
    <source>
        <dbReference type="Proteomes" id="UP001482231"/>
    </source>
</evidence>
<proteinExistence type="predicted"/>
<dbReference type="InterPro" id="IPR052532">
    <property type="entry name" value="SUA5_domain"/>
</dbReference>
<protein>
    <submittedName>
        <fullName evidence="2">L-threonylcarbamoyladenylate synthase</fullName>
        <ecNumber evidence="2">2.7.7.87</ecNumber>
    </submittedName>
</protein>
<dbReference type="InterPro" id="IPR017945">
    <property type="entry name" value="DHBP_synth_RibB-like_a/b_dom"/>
</dbReference>